<comment type="catalytic activity">
    <reaction evidence="8">
        <text>L-lysyl-[protein] + S-adenosyl-L-methionine = N(6)-methyl-L-lysyl-[protein] + S-adenosyl-L-homocysteine + H(+)</text>
        <dbReference type="Rhea" id="RHEA:51736"/>
        <dbReference type="Rhea" id="RHEA-COMP:9752"/>
        <dbReference type="Rhea" id="RHEA-COMP:13053"/>
        <dbReference type="ChEBI" id="CHEBI:15378"/>
        <dbReference type="ChEBI" id="CHEBI:29969"/>
        <dbReference type="ChEBI" id="CHEBI:57856"/>
        <dbReference type="ChEBI" id="CHEBI:59789"/>
        <dbReference type="ChEBI" id="CHEBI:61929"/>
    </reaction>
</comment>
<feature type="domain" description="SET" evidence="9">
    <location>
        <begin position="228"/>
        <end position="407"/>
    </location>
</feature>
<evidence type="ECO:0000259" key="9">
    <source>
        <dbReference type="PROSITE" id="PS50280"/>
    </source>
</evidence>
<dbReference type="GO" id="GO:0008276">
    <property type="term" value="F:protein methyltransferase activity"/>
    <property type="evidence" value="ECO:0007669"/>
    <property type="project" value="UniProtKB-ARBA"/>
</dbReference>
<keyword evidence="7" id="KW-0539">Nucleus</keyword>
<dbReference type="GO" id="GO:0042826">
    <property type="term" value="F:histone deacetylase binding"/>
    <property type="evidence" value="ECO:0007669"/>
    <property type="project" value="TreeGrafter"/>
</dbReference>
<dbReference type="EnsemblMetazoa" id="tetur08g00440.1">
    <property type="protein sequence ID" value="tetur08g00440.1"/>
    <property type="gene ID" value="tetur08g00440"/>
</dbReference>
<sequence>MSFPIQDEVSKELIHTLNQWAVSAGIDVDSFLEKFNSLSPDDDRVSTMLLEQSLVDCFTDRMKAALLDNSDERLSKYPKCKSDQKAKEFRLKGNKYYSDKQFGEAHNCYTQAIRFAVDNGSTEDNQLCLSYANRSAINYECERWKEAINDIDMAIKHGYPQEKIDKLLKRKLKCLDKLKIARDVLPPDNQTNEDEVSKLVESLKLDLDDIEEIEEPVIEKVNPEIPNASMKVSITYDPKKGRGLKANETINFGEILVKDVPYAHAFVPCPVCPVVQYCSLDCRTSDEVHVKFSCHPLIPNINDPLIQLVLRLMTKSLMEQNSQSICENRSDQIYYSDYSIHNEDSVVFSTLSPHQANEKIGLAIYPTMSLVNHSCQPNSFLFFFHEKVIIRASQTIESGQELSICYGPSYQSHTLADRRKKLRDWYYFDCNCNACSKSLESTQICYKCPRCEGPLIVNEDGSNNCLSCKQEDILPIEIKKSVEDALADMEKGRNSYESSEYDDI</sequence>
<dbReference type="GO" id="GO:0005634">
    <property type="term" value="C:nucleus"/>
    <property type="evidence" value="ECO:0007669"/>
    <property type="project" value="UniProtKB-SubCell"/>
</dbReference>
<dbReference type="eggNOG" id="KOG2084">
    <property type="taxonomic scope" value="Eukaryota"/>
</dbReference>
<keyword evidence="3" id="KW-0963">Cytoplasm</keyword>
<dbReference type="SUPFAM" id="SSF82199">
    <property type="entry name" value="SET domain"/>
    <property type="match status" value="1"/>
</dbReference>
<dbReference type="AlphaFoldDB" id="T1KAH8"/>
<evidence type="ECO:0000256" key="7">
    <source>
        <dbReference type="ARBA" id="ARBA00023242"/>
    </source>
</evidence>
<dbReference type="EMBL" id="CAEY01001939">
    <property type="status" value="NOT_ANNOTATED_CDS"/>
    <property type="molecule type" value="Genomic_DNA"/>
</dbReference>
<evidence type="ECO:0000256" key="2">
    <source>
        <dbReference type="ARBA" id="ARBA00004496"/>
    </source>
</evidence>
<dbReference type="InterPro" id="IPR052097">
    <property type="entry name" value="SET-MYND_domain_protein"/>
</dbReference>
<proteinExistence type="predicted"/>
<dbReference type="Pfam" id="PF00856">
    <property type="entry name" value="SET"/>
    <property type="match status" value="1"/>
</dbReference>
<evidence type="ECO:0000256" key="5">
    <source>
        <dbReference type="ARBA" id="ARBA00022679"/>
    </source>
</evidence>
<dbReference type="HOGENOM" id="CLU_021727_3_0_1"/>
<dbReference type="Gene3D" id="1.25.40.10">
    <property type="entry name" value="Tetratricopeptide repeat domain"/>
    <property type="match status" value="2"/>
</dbReference>
<dbReference type="InterPro" id="IPR044421">
    <property type="entry name" value="SMYD4_SET"/>
</dbReference>
<evidence type="ECO:0000256" key="3">
    <source>
        <dbReference type="ARBA" id="ARBA00022490"/>
    </source>
</evidence>
<evidence type="ECO:0000313" key="11">
    <source>
        <dbReference type="Proteomes" id="UP000015104"/>
    </source>
</evidence>
<keyword evidence="11" id="KW-1185">Reference proteome</keyword>
<organism evidence="10 11">
    <name type="scientific">Tetranychus urticae</name>
    <name type="common">Two-spotted spider mite</name>
    <dbReference type="NCBI Taxonomy" id="32264"/>
    <lineage>
        <taxon>Eukaryota</taxon>
        <taxon>Metazoa</taxon>
        <taxon>Ecdysozoa</taxon>
        <taxon>Arthropoda</taxon>
        <taxon>Chelicerata</taxon>
        <taxon>Arachnida</taxon>
        <taxon>Acari</taxon>
        <taxon>Acariformes</taxon>
        <taxon>Trombidiformes</taxon>
        <taxon>Prostigmata</taxon>
        <taxon>Eleutherengona</taxon>
        <taxon>Raphignathae</taxon>
        <taxon>Tetranychoidea</taxon>
        <taxon>Tetranychidae</taxon>
        <taxon>Tetranychus</taxon>
    </lineage>
</organism>
<dbReference type="InterPro" id="IPR001214">
    <property type="entry name" value="SET_dom"/>
</dbReference>
<dbReference type="GO" id="GO:0008757">
    <property type="term" value="F:S-adenosylmethionine-dependent methyltransferase activity"/>
    <property type="evidence" value="ECO:0007669"/>
    <property type="project" value="UniProtKB-ARBA"/>
</dbReference>
<dbReference type="PANTHER" id="PTHR46165:SF2">
    <property type="entry name" value="SET AND MYND DOMAIN-CONTAINING PROTEIN 4"/>
    <property type="match status" value="1"/>
</dbReference>
<dbReference type="Gene3D" id="2.170.270.10">
    <property type="entry name" value="SET domain"/>
    <property type="match status" value="1"/>
</dbReference>
<dbReference type="STRING" id="32264.T1KAH8"/>
<dbReference type="Proteomes" id="UP000015104">
    <property type="component" value="Unassembled WGS sequence"/>
</dbReference>
<evidence type="ECO:0000313" key="10">
    <source>
        <dbReference type="EnsemblMetazoa" id="tetur08g00440.1"/>
    </source>
</evidence>
<keyword evidence="4" id="KW-0489">Methyltransferase</keyword>
<reference evidence="11" key="1">
    <citation type="submission" date="2011-08" db="EMBL/GenBank/DDBJ databases">
        <authorList>
            <person name="Rombauts S."/>
        </authorList>
    </citation>
    <scope>NUCLEOTIDE SEQUENCE</scope>
    <source>
        <strain evidence="11">London</strain>
    </source>
</reference>
<dbReference type="PANTHER" id="PTHR46165">
    <property type="entry name" value="SET AND MYND DOMAIN-CONTAINING PROTEIN 4"/>
    <property type="match status" value="1"/>
</dbReference>
<evidence type="ECO:0000256" key="1">
    <source>
        <dbReference type="ARBA" id="ARBA00004123"/>
    </source>
</evidence>
<keyword evidence="5" id="KW-0808">Transferase</keyword>
<evidence type="ECO:0000256" key="6">
    <source>
        <dbReference type="ARBA" id="ARBA00022691"/>
    </source>
</evidence>
<dbReference type="SUPFAM" id="SSF48452">
    <property type="entry name" value="TPR-like"/>
    <property type="match status" value="1"/>
</dbReference>
<dbReference type="GO" id="GO:0008170">
    <property type="term" value="F:N-methyltransferase activity"/>
    <property type="evidence" value="ECO:0007669"/>
    <property type="project" value="UniProtKB-ARBA"/>
</dbReference>
<dbReference type="GO" id="GO:0005737">
    <property type="term" value="C:cytoplasm"/>
    <property type="evidence" value="ECO:0007669"/>
    <property type="project" value="UniProtKB-SubCell"/>
</dbReference>
<evidence type="ECO:0000256" key="4">
    <source>
        <dbReference type="ARBA" id="ARBA00022603"/>
    </source>
</evidence>
<dbReference type="CDD" id="cd10536">
    <property type="entry name" value="SET_SMYD4"/>
    <property type="match status" value="1"/>
</dbReference>
<dbReference type="InterPro" id="IPR046341">
    <property type="entry name" value="SET_dom_sf"/>
</dbReference>
<name>T1KAH8_TETUR</name>
<protein>
    <recommendedName>
        <fullName evidence="9">SET domain-containing protein</fullName>
    </recommendedName>
</protein>
<accession>T1KAH8</accession>
<keyword evidence="6" id="KW-0949">S-adenosyl-L-methionine</keyword>
<evidence type="ECO:0000256" key="8">
    <source>
        <dbReference type="ARBA" id="ARBA00048985"/>
    </source>
</evidence>
<dbReference type="SMART" id="SM00317">
    <property type="entry name" value="SET"/>
    <property type="match status" value="1"/>
</dbReference>
<dbReference type="GO" id="GO:0032259">
    <property type="term" value="P:methylation"/>
    <property type="evidence" value="ECO:0007669"/>
    <property type="project" value="UniProtKB-KW"/>
</dbReference>
<dbReference type="PROSITE" id="PS50280">
    <property type="entry name" value="SET"/>
    <property type="match status" value="1"/>
</dbReference>
<comment type="subcellular location">
    <subcellularLocation>
        <location evidence="2">Cytoplasm</location>
    </subcellularLocation>
    <subcellularLocation>
        <location evidence="1">Nucleus</location>
    </subcellularLocation>
</comment>
<reference evidence="10" key="2">
    <citation type="submission" date="2015-06" db="UniProtKB">
        <authorList>
            <consortium name="EnsemblMetazoa"/>
        </authorList>
    </citation>
    <scope>IDENTIFICATION</scope>
</reference>
<dbReference type="InterPro" id="IPR011990">
    <property type="entry name" value="TPR-like_helical_dom_sf"/>
</dbReference>